<keyword evidence="1" id="KW-0472">Membrane</keyword>
<comment type="caution">
    <text evidence="3">The sequence shown here is derived from an EMBL/GenBank/DDBJ whole genome shotgun (WGS) entry which is preliminary data.</text>
</comment>
<keyword evidence="1" id="KW-0812">Transmembrane</keyword>
<name>A0A198UIV6_MORCA</name>
<feature type="transmembrane region" description="Helical" evidence="1">
    <location>
        <begin position="113"/>
        <end position="135"/>
    </location>
</feature>
<dbReference type="PATRIC" id="fig|480.237.peg.1876"/>
<gene>
    <name evidence="3" type="ORF">AO384_1076</name>
</gene>
<dbReference type="AlphaFoldDB" id="A0A198UIV6"/>
<reference evidence="3 4" key="1">
    <citation type="journal article" date="2016" name="Genome Biol. Evol.">
        <title>Comparative Genomic Analyses of the Moraxella catarrhalis Serosensitive and Seroresistant Lineages Demonstrate Their Independent Evolution.</title>
        <authorList>
            <person name="Earl J.P."/>
            <person name="de Vries S.P."/>
            <person name="Ahmed A."/>
            <person name="Powell E."/>
            <person name="Schultz M.P."/>
            <person name="Hermans P.W."/>
            <person name="Hill D.J."/>
            <person name="Zhou Z."/>
            <person name="Constantinidou C.I."/>
            <person name="Hu F.Z."/>
            <person name="Bootsma H.J."/>
            <person name="Ehrlich G.D."/>
        </authorList>
    </citation>
    <scope>NUCLEOTIDE SEQUENCE [LARGE SCALE GENOMIC DNA]</scope>
    <source>
        <strain evidence="3 4">Z7542</strain>
    </source>
</reference>
<dbReference type="Proteomes" id="UP000078228">
    <property type="component" value="Unassembled WGS sequence"/>
</dbReference>
<dbReference type="RefSeq" id="WP_003673647.1">
    <property type="nucleotide sequence ID" value="NZ_JAABKX010000001.1"/>
</dbReference>
<evidence type="ECO:0000259" key="2">
    <source>
        <dbReference type="Pfam" id="PF09851"/>
    </source>
</evidence>
<evidence type="ECO:0000313" key="3">
    <source>
        <dbReference type="EMBL" id="OAU96388.1"/>
    </source>
</evidence>
<evidence type="ECO:0000313" key="4">
    <source>
        <dbReference type="Proteomes" id="UP000078228"/>
    </source>
</evidence>
<keyword evidence="4" id="KW-1185">Reference proteome</keyword>
<accession>A0A198UIV6</accession>
<evidence type="ECO:0000256" key="1">
    <source>
        <dbReference type="SAM" id="Phobius"/>
    </source>
</evidence>
<dbReference type="Pfam" id="PF09851">
    <property type="entry name" value="SHOCT"/>
    <property type="match status" value="1"/>
</dbReference>
<keyword evidence="1" id="KW-1133">Transmembrane helix</keyword>
<sequence>MESTPLPGNEQIKVLIFLCISLVLCFVIVGIPAFFVILLGMFAMQRSRDFSAMDLTFKIVNVYAALLFLGSVFVTLFMLKEEYEFCQYYTRHASRDCDSPISFVLETYKGNEFLFFLVFASVAYFLYRFLFNYLFVKPLKDHYAWVGSNGIFTKSAKVANEHEINIIKTDKLKAYSVADELQKWIQLRDEGHISEEEFQKAKEKILK</sequence>
<proteinExistence type="predicted"/>
<feature type="transmembrane region" description="Helical" evidence="1">
    <location>
        <begin position="12"/>
        <end position="39"/>
    </location>
</feature>
<feature type="domain" description="SHOCT" evidence="2">
    <location>
        <begin position="179"/>
        <end position="206"/>
    </location>
</feature>
<organism evidence="3 4">
    <name type="scientific">Moraxella catarrhalis</name>
    <name type="common">Branhamella catarrhalis</name>
    <dbReference type="NCBI Taxonomy" id="480"/>
    <lineage>
        <taxon>Bacteria</taxon>
        <taxon>Pseudomonadati</taxon>
        <taxon>Pseudomonadota</taxon>
        <taxon>Gammaproteobacteria</taxon>
        <taxon>Moraxellales</taxon>
        <taxon>Moraxellaceae</taxon>
        <taxon>Moraxella</taxon>
    </lineage>
</organism>
<protein>
    <recommendedName>
        <fullName evidence="2">SHOCT domain-containing protein</fullName>
    </recommendedName>
</protein>
<dbReference type="InterPro" id="IPR018649">
    <property type="entry name" value="SHOCT"/>
</dbReference>
<feature type="transmembrane region" description="Helical" evidence="1">
    <location>
        <begin position="60"/>
        <end position="79"/>
    </location>
</feature>
<dbReference type="EMBL" id="LXHC01000019">
    <property type="protein sequence ID" value="OAU96388.1"/>
    <property type="molecule type" value="Genomic_DNA"/>
</dbReference>